<feature type="transmembrane region" description="Helical" evidence="8">
    <location>
        <begin position="54"/>
        <end position="73"/>
    </location>
</feature>
<dbReference type="Proteomes" id="UP000501346">
    <property type="component" value="Chromosome SeVII-ScVII"/>
</dbReference>
<dbReference type="OrthoDB" id="534912at2759"/>
<evidence type="ECO:0000256" key="9">
    <source>
        <dbReference type="SAM" id="MobiDB-lite"/>
    </source>
</evidence>
<feature type="transmembrane region" description="Helical" evidence="8">
    <location>
        <begin position="377"/>
        <end position="401"/>
    </location>
</feature>
<evidence type="ECO:0000256" key="6">
    <source>
        <dbReference type="ARBA" id="ARBA00023136"/>
    </source>
</evidence>
<proteinExistence type="inferred from homology"/>
<feature type="transmembrane region" description="Helical" evidence="8">
    <location>
        <begin position="183"/>
        <end position="199"/>
    </location>
</feature>
<dbReference type="InterPro" id="IPR001905">
    <property type="entry name" value="Ammonium_transpt"/>
</dbReference>
<evidence type="ECO:0000313" key="12">
    <source>
        <dbReference type="Proteomes" id="UP000501346"/>
    </source>
</evidence>
<dbReference type="GO" id="GO:0019740">
    <property type="term" value="P:nitrogen utilization"/>
    <property type="evidence" value="ECO:0007669"/>
    <property type="project" value="UniProtKB-ARBA"/>
</dbReference>
<feature type="transmembrane region" description="Helical" evidence="8">
    <location>
        <begin position="335"/>
        <end position="353"/>
    </location>
</feature>
<dbReference type="EMBL" id="CP049004">
    <property type="protein sequence ID" value="QID85182.1"/>
    <property type="molecule type" value="Genomic_DNA"/>
</dbReference>
<evidence type="ECO:0000256" key="1">
    <source>
        <dbReference type="ARBA" id="ARBA00004141"/>
    </source>
</evidence>
<dbReference type="GO" id="GO:0008519">
    <property type="term" value="F:ammonium channel activity"/>
    <property type="evidence" value="ECO:0007669"/>
    <property type="project" value="InterPro"/>
</dbReference>
<evidence type="ECO:0000256" key="5">
    <source>
        <dbReference type="ARBA" id="ARBA00022989"/>
    </source>
</evidence>
<feature type="domain" description="Ammonium transporter AmtB-like" evidence="10">
    <location>
        <begin position="23"/>
        <end position="427"/>
    </location>
</feature>
<dbReference type="SUPFAM" id="SSF111352">
    <property type="entry name" value="Ammonium transporter"/>
    <property type="match status" value="1"/>
</dbReference>
<feature type="transmembrane region" description="Helical" evidence="8">
    <location>
        <begin position="145"/>
        <end position="163"/>
    </location>
</feature>
<feature type="transmembrane region" description="Helical" evidence="8">
    <location>
        <begin position="211"/>
        <end position="231"/>
    </location>
</feature>
<keyword evidence="6 8" id="KW-0472">Membrane</keyword>
<keyword evidence="5 8" id="KW-1133">Transmembrane helix</keyword>
<evidence type="ECO:0000256" key="2">
    <source>
        <dbReference type="ARBA" id="ARBA00005887"/>
    </source>
</evidence>
<dbReference type="InterPro" id="IPR029020">
    <property type="entry name" value="Ammonium/urea_transptr"/>
</dbReference>
<evidence type="ECO:0000256" key="3">
    <source>
        <dbReference type="ARBA" id="ARBA00022448"/>
    </source>
</evidence>
<evidence type="ECO:0000256" key="8">
    <source>
        <dbReference type="RuleBase" id="RU362002"/>
    </source>
</evidence>
<feature type="region of interest" description="Disordered" evidence="9">
    <location>
        <begin position="447"/>
        <end position="494"/>
    </location>
</feature>
<dbReference type="NCBIfam" id="TIGR00836">
    <property type="entry name" value="amt"/>
    <property type="match status" value="1"/>
</dbReference>
<dbReference type="InterPro" id="IPR018047">
    <property type="entry name" value="Ammonium_transpt_CS"/>
</dbReference>
<accession>A0A6C1E7E2</accession>
<sequence>METMESRSTGPLTTEIYDGPTVAFMILGAALVFFMVPGLGFLYSGLARRKSALALIWVVLMATLVGILQWYFWGYSLAFSKSATNNKFIGNLDSFGFRNVYGKKSDGDVYPELAYATFQMMFSCVNLSIIAGATAERGRLLPHMVFLFILATIVYCPVTYWIWSPGGWAYQWGVLDWAGGGNIEILSAVSGFVYSWFLGKRNEKLLINFRPHNVSLVTLGTSILWFGWLLFNSASSLSPNLRSVYAFMNTCLSAITGGMTWCLLDYRSERKWSTVGLCSGIISGLVAATPSSGCITLYGSLIQGIVAGIVCNFATKLKYYAKVDDAMDILAEHGVAGIIGLIFNALFAADWVIGMDGVSEHEGGWISHNYKQMYKQIAYIAASIGYTAVVTAIICFVLGYIPGMTLRISDEAEERGMDEDQIGEFAYDYVEVRRDYYLWGVEEDSQQSTVNHRSTDTRSTVDHSSSTNSSLDGNEEMARSEKITPSHQEKPSDR</sequence>
<feature type="transmembrane region" description="Helical" evidence="8">
    <location>
        <begin position="113"/>
        <end position="133"/>
    </location>
</feature>
<dbReference type="FunFam" id="1.10.3430.10:FF:000003">
    <property type="entry name" value="Ammonium transporter"/>
    <property type="match status" value="1"/>
</dbReference>
<evidence type="ECO:0000259" key="10">
    <source>
        <dbReference type="Pfam" id="PF00909"/>
    </source>
</evidence>
<dbReference type="GO" id="GO:0005886">
    <property type="term" value="C:plasma membrane"/>
    <property type="evidence" value="ECO:0007669"/>
    <property type="project" value="UniProtKB-SubCell"/>
</dbReference>
<keyword evidence="3 8" id="KW-0813">Transport</keyword>
<protein>
    <recommendedName>
        <fullName evidence="8">Ammonium transporter</fullName>
    </recommendedName>
</protein>
<feature type="transmembrane region" description="Helical" evidence="8">
    <location>
        <begin position="271"/>
        <end position="289"/>
    </location>
</feature>
<name>A0A6C1E7E2_SACPS</name>
<evidence type="ECO:0000256" key="4">
    <source>
        <dbReference type="ARBA" id="ARBA00022692"/>
    </source>
</evidence>
<dbReference type="Pfam" id="PF00909">
    <property type="entry name" value="Ammonium_transp"/>
    <property type="match status" value="1"/>
</dbReference>
<gene>
    <name evidence="11" type="primary">MEP1_2</name>
    <name evidence="11" type="ORF">GRS66_007740</name>
</gene>
<dbReference type="AlphaFoldDB" id="A0A6C1E7E2"/>
<feature type="transmembrane region" description="Helical" evidence="8">
    <location>
        <begin position="243"/>
        <end position="264"/>
    </location>
</feature>
<reference evidence="11 12" key="1">
    <citation type="journal article" date="2019" name="BMC Genomics">
        <title>Chromosome level assembly and comparative genome analysis confirm lager-brewing yeasts originated from a single hybridization.</title>
        <authorList>
            <person name="Salazar A.N."/>
            <person name="Gorter de Vries A.R."/>
            <person name="van den Broek M."/>
            <person name="Brouwers N."/>
            <person name="de la Torre Cortes P."/>
            <person name="Kuijpers N.G.A."/>
            <person name="Daran J.G."/>
            <person name="Abeel T."/>
        </authorList>
    </citation>
    <scope>NUCLEOTIDE SEQUENCE [LARGE SCALE GENOMIC DNA]</scope>
    <source>
        <strain evidence="11 12">CBS 1483</strain>
    </source>
</reference>
<keyword evidence="4 8" id="KW-0812">Transmembrane</keyword>
<dbReference type="InterPro" id="IPR024041">
    <property type="entry name" value="NH4_transpt_AmtB-like_dom"/>
</dbReference>
<dbReference type="PROSITE" id="PS01219">
    <property type="entry name" value="AMMONIUM_TRANSP"/>
    <property type="match status" value="1"/>
</dbReference>
<feature type="transmembrane region" description="Helical" evidence="8">
    <location>
        <begin position="295"/>
        <end position="314"/>
    </location>
</feature>
<dbReference type="PANTHER" id="PTHR43029:SF4">
    <property type="entry name" value="AMMONIUM TRANSPORTER MEP1-RELATED"/>
    <property type="match status" value="1"/>
</dbReference>
<dbReference type="PANTHER" id="PTHR43029">
    <property type="entry name" value="AMMONIUM TRANSPORTER MEP2"/>
    <property type="match status" value="1"/>
</dbReference>
<keyword evidence="12" id="KW-1185">Reference proteome</keyword>
<comment type="similarity">
    <text evidence="2 8">Belongs to the ammonia transporter channel (TC 1.A.11.2) family.</text>
</comment>
<feature type="compositionally biased region" description="Basic and acidic residues" evidence="9">
    <location>
        <begin position="476"/>
        <end position="494"/>
    </location>
</feature>
<evidence type="ECO:0000256" key="7">
    <source>
        <dbReference type="ARBA" id="ARBA00023177"/>
    </source>
</evidence>
<keyword evidence="7 8" id="KW-0924">Ammonia transport</keyword>
<evidence type="ECO:0000313" key="11">
    <source>
        <dbReference type="EMBL" id="QID85182.1"/>
    </source>
</evidence>
<comment type="subcellular location">
    <subcellularLocation>
        <location evidence="8">Cell membrane</location>
        <topology evidence="8">Multi-pass membrane protein</topology>
    </subcellularLocation>
    <subcellularLocation>
        <location evidence="1">Membrane</location>
        <topology evidence="1">Multi-pass membrane protein</topology>
    </subcellularLocation>
</comment>
<dbReference type="Gene3D" id="1.10.3430.10">
    <property type="entry name" value="Ammonium transporter AmtB like domains"/>
    <property type="match status" value="1"/>
</dbReference>
<feature type="transmembrane region" description="Helical" evidence="8">
    <location>
        <begin position="20"/>
        <end position="42"/>
    </location>
</feature>
<organism evidence="11 12">
    <name type="scientific">Saccharomyces pastorianus</name>
    <name type="common">Lager yeast</name>
    <name type="synonym">Saccharomyces cerevisiae x Saccharomyces eubayanus</name>
    <dbReference type="NCBI Taxonomy" id="27292"/>
    <lineage>
        <taxon>Eukaryota</taxon>
        <taxon>Fungi</taxon>
        <taxon>Dikarya</taxon>
        <taxon>Ascomycota</taxon>
        <taxon>Saccharomycotina</taxon>
        <taxon>Saccharomycetes</taxon>
        <taxon>Saccharomycetales</taxon>
        <taxon>Saccharomycetaceae</taxon>
        <taxon>Saccharomyces</taxon>
    </lineage>
</organism>